<reference evidence="2" key="1">
    <citation type="submission" date="2024-09" db="EMBL/GenBank/DDBJ databases">
        <title>Whole genome shotgun sequence of Pseudomonas alcaligenes NBRC 14159.</title>
        <authorList>
            <person name="Yoshida I."/>
            <person name="Hosoyama A."/>
            <person name="Tsuchikane K."/>
            <person name="Noguchi M."/>
            <person name="Hirakata S."/>
            <person name="Ando Y."/>
            <person name="Ohji S."/>
            <person name="Yamazoe A."/>
            <person name="Yamazaki S."/>
            <person name="Fujita N."/>
        </authorList>
    </citation>
    <scope>NUCLEOTIDE SEQUENCE</scope>
    <source>
        <strain evidence="2">NBRC 14159</strain>
    </source>
</reference>
<keyword evidence="1" id="KW-0732">Signal</keyword>
<dbReference type="RefSeq" id="WP_021702784.1">
    <property type="nucleotide sequence ID" value="NZ_BATI01000045.1"/>
</dbReference>
<comment type="caution">
    <text evidence="2">The sequence shown here is derived from an EMBL/GenBank/DDBJ whole genome shotgun (WGS) entry which is preliminary data.</text>
</comment>
<dbReference type="EMBL" id="BATI01000045">
    <property type="protein sequence ID" value="GAD64711.1"/>
    <property type="molecule type" value="Genomic_DNA"/>
</dbReference>
<keyword evidence="3" id="KW-1185">Reference proteome</keyword>
<dbReference type="AlphaFoldDB" id="U2ZAG5"/>
<gene>
    <name evidence="2" type="ORF">PA6_045_00310</name>
</gene>
<evidence type="ECO:0000313" key="2">
    <source>
        <dbReference type="EMBL" id="GAD64711.1"/>
    </source>
</evidence>
<name>U2ZAG5_AQUA1</name>
<evidence type="ECO:0000313" key="3">
    <source>
        <dbReference type="Proteomes" id="UP000016560"/>
    </source>
</evidence>
<organism evidence="2 3">
    <name type="scientific">Aquipseudomonas alcaligenes (strain ATCC 14909 / DSM 50342 / CCUG 1425 / JCM 20561 / NBRC 14159 / NCIMB 9945 / NCTC 10367 / 1577)</name>
    <name type="common">Pseudomonas alcaligenes</name>
    <dbReference type="NCBI Taxonomy" id="1215092"/>
    <lineage>
        <taxon>Bacteria</taxon>
        <taxon>Pseudomonadati</taxon>
        <taxon>Pseudomonadota</taxon>
        <taxon>Gammaproteobacteria</taxon>
        <taxon>Pseudomonadales</taxon>
        <taxon>Pseudomonadaceae</taxon>
        <taxon>Aquipseudomonas</taxon>
    </lineage>
</organism>
<protein>
    <submittedName>
        <fullName evidence="2">Uncharacterized protein</fullName>
    </submittedName>
</protein>
<accession>U2ZAG5</accession>
<feature type="chain" id="PRO_5004636947" evidence="1">
    <location>
        <begin position="19"/>
        <end position="166"/>
    </location>
</feature>
<evidence type="ECO:0000256" key="1">
    <source>
        <dbReference type="SAM" id="SignalP"/>
    </source>
</evidence>
<proteinExistence type="predicted"/>
<dbReference type="Proteomes" id="UP000016560">
    <property type="component" value="Unassembled WGS sequence"/>
</dbReference>
<feature type="signal peptide" evidence="1">
    <location>
        <begin position="1"/>
        <end position="18"/>
    </location>
</feature>
<sequence length="166" mass="17569">MKKVLIAAFVAFSSTCLATEQPLEFPTKNGVFTISSTSAGSIYSDYDFLWNGVKIGPSTTLLDVSATQVFNPKTNKSQVVIVAANGGNACASTAAVATLSQEPAQLSPSLLFCGGFEGITFNPETNILTLTGLDRDGLTITYTIENEKIFENGSPLKNPTPFLNGF</sequence>